<evidence type="ECO:0000313" key="3">
    <source>
        <dbReference type="EMBL" id="ETO23088.1"/>
    </source>
</evidence>
<sequence length="172" mass="20639">MSCLKEQIHDKTKELSDYKNSETKRLQETHRSNMESTNEQVELSLKQFTDSKSNHSQLEVEYKKKLKRCENELVELMNTYDHDTTQSHKQIQALQELYVTEARRLEELKRSLQELIEQRLEFEFMIANAKAQEELQRAQELAAIKIQKMYRSWKKRQIMKNDENKNATKTEL</sequence>
<keyword evidence="4" id="KW-1185">Reference proteome</keyword>
<evidence type="ECO:0000313" key="4">
    <source>
        <dbReference type="Proteomes" id="UP000023152"/>
    </source>
</evidence>
<evidence type="ECO:0000256" key="1">
    <source>
        <dbReference type="SAM" id="Coils"/>
    </source>
</evidence>
<feature type="region of interest" description="Disordered" evidence="2">
    <location>
        <begin position="1"/>
        <end position="40"/>
    </location>
</feature>
<comment type="caution">
    <text evidence="3">The sequence shown here is derived from an EMBL/GenBank/DDBJ whole genome shotgun (WGS) entry which is preliminary data.</text>
</comment>
<accession>X6NB02</accession>
<dbReference type="EMBL" id="ASPP01010227">
    <property type="protein sequence ID" value="ETO23088.1"/>
    <property type="molecule type" value="Genomic_DNA"/>
</dbReference>
<feature type="coiled-coil region" evidence="1">
    <location>
        <begin position="59"/>
        <end position="148"/>
    </location>
</feature>
<dbReference type="PROSITE" id="PS50096">
    <property type="entry name" value="IQ"/>
    <property type="match status" value="1"/>
</dbReference>
<reference evidence="3 4" key="1">
    <citation type="journal article" date="2013" name="Curr. Biol.">
        <title>The Genome of the Foraminiferan Reticulomyxa filosa.</title>
        <authorList>
            <person name="Glockner G."/>
            <person name="Hulsmann N."/>
            <person name="Schleicher M."/>
            <person name="Noegel A.A."/>
            <person name="Eichinger L."/>
            <person name="Gallinger C."/>
            <person name="Pawlowski J."/>
            <person name="Sierra R."/>
            <person name="Euteneuer U."/>
            <person name="Pillet L."/>
            <person name="Moustafa A."/>
            <person name="Platzer M."/>
            <person name="Groth M."/>
            <person name="Szafranski K."/>
            <person name="Schliwa M."/>
        </authorList>
    </citation>
    <scope>NUCLEOTIDE SEQUENCE [LARGE SCALE GENOMIC DNA]</scope>
</reference>
<proteinExistence type="predicted"/>
<dbReference type="AlphaFoldDB" id="X6NB02"/>
<gene>
    <name evidence="3" type="ORF">RFI_14095</name>
</gene>
<feature type="compositionally biased region" description="Basic and acidic residues" evidence="2">
    <location>
        <begin position="1"/>
        <end position="33"/>
    </location>
</feature>
<dbReference type="Proteomes" id="UP000023152">
    <property type="component" value="Unassembled WGS sequence"/>
</dbReference>
<evidence type="ECO:0000256" key="2">
    <source>
        <dbReference type="SAM" id="MobiDB-lite"/>
    </source>
</evidence>
<protein>
    <submittedName>
        <fullName evidence="3">Uncharacterized protein</fullName>
    </submittedName>
</protein>
<name>X6NB02_RETFI</name>
<keyword evidence="1" id="KW-0175">Coiled coil</keyword>
<organism evidence="3 4">
    <name type="scientific">Reticulomyxa filosa</name>
    <dbReference type="NCBI Taxonomy" id="46433"/>
    <lineage>
        <taxon>Eukaryota</taxon>
        <taxon>Sar</taxon>
        <taxon>Rhizaria</taxon>
        <taxon>Retaria</taxon>
        <taxon>Foraminifera</taxon>
        <taxon>Monothalamids</taxon>
        <taxon>Reticulomyxidae</taxon>
        <taxon>Reticulomyxa</taxon>
    </lineage>
</organism>